<proteinExistence type="predicted"/>
<reference evidence="4" key="2">
    <citation type="submission" date="2025-09" db="UniProtKB">
        <authorList>
            <consortium name="Ensembl"/>
        </authorList>
    </citation>
    <scope>IDENTIFICATION</scope>
</reference>
<feature type="repeat" description="ANK" evidence="1">
    <location>
        <begin position="151"/>
        <end position="183"/>
    </location>
</feature>
<dbReference type="PANTHER" id="PTHR47276">
    <property type="entry name" value="ANKYRIN REPEAT DOMAIN-CONTAINING PROTEIN 22"/>
    <property type="match status" value="1"/>
</dbReference>
<accession>A0A8C7Z3Q4</accession>
<evidence type="ECO:0000256" key="2">
    <source>
        <dbReference type="SAM" id="MobiDB-lite"/>
    </source>
</evidence>
<dbReference type="InterPro" id="IPR042802">
    <property type="entry name" value="ANR22"/>
</dbReference>
<keyword evidence="3" id="KW-0472">Membrane</keyword>
<feature type="region of interest" description="Disordered" evidence="2">
    <location>
        <begin position="1"/>
        <end position="23"/>
    </location>
</feature>
<dbReference type="PROSITE" id="PS50088">
    <property type="entry name" value="ANK_REPEAT"/>
    <property type="match status" value="2"/>
</dbReference>
<dbReference type="SUPFAM" id="SSF48403">
    <property type="entry name" value="Ankyrin repeat"/>
    <property type="match status" value="1"/>
</dbReference>
<feature type="transmembrane region" description="Helical" evidence="3">
    <location>
        <begin position="107"/>
        <end position="126"/>
    </location>
</feature>
<dbReference type="InterPro" id="IPR036770">
    <property type="entry name" value="Ankyrin_rpt-contain_sf"/>
</dbReference>
<evidence type="ECO:0000313" key="4">
    <source>
        <dbReference type="Ensembl" id="ENSOSIP00000038008.1"/>
    </source>
</evidence>
<evidence type="ECO:0000313" key="5">
    <source>
        <dbReference type="Proteomes" id="UP000694383"/>
    </source>
</evidence>
<evidence type="ECO:0000256" key="3">
    <source>
        <dbReference type="SAM" id="Phobius"/>
    </source>
</evidence>
<dbReference type="GeneTree" id="ENSGT00390000009005"/>
<feature type="repeat" description="ANK" evidence="1">
    <location>
        <begin position="59"/>
        <end position="91"/>
    </location>
</feature>
<keyword evidence="3" id="KW-1133">Transmembrane helix</keyword>
<reference evidence="4" key="1">
    <citation type="submission" date="2025-08" db="UniProtKB">
        <authorList>
            <consortium name="Ensembl"/>
        </authorList>
    </citation>
    <scope>IDENTIFICATION</scope>
</reference>
<dbReference type="InterPro" id="IPR002110">
    <property type="entry name" value="Ankyrin_rpt"/>
</dbReference>
<dbReference type="SMART" id="SM00248">
    <property type="entry name" value="ANK"/>
    <property type="match status" value="2"/>
</dbReference>
<sequence>MATGVQGRESRRSCSIQQSPPVPVMPKPACQAAYNGDLHRLYNVLKTDPTKLNVQDPESGETPLVAACRGRRIKVVRYLLDLKADVHLTSKKRRTCLHYTSRITFTLLDYLMIAILMPILLGYLIMKQKQSVELMQAVLSSGVSVNATDYKGNTALHYACQRKSRHLVPLLLQQNAKTNIRNADGETPLDIALRLKFTKISNMLRKAA</sequence>
<keyword evidence="1" id="KW-0040">ANK repeat</keyword>
<protein>
    <submittedName>
        <fullName evidence="4">Ankyrin repeat domain 22</fullName>
    </submittedName>
</protein>
<dbReference type="Ensembl" id="ENSOSIT00000040062.1">
    <property type="protein sequence ID" value="ENSOSIP00000038008.1"/>
    <property type="gene ID" value="ENSOSIG00000018791.1"/>
</dbReference>
<dbReference type="Pfam" id="PF12796">
    <property type="entry name" value="Ank_2"/>
    <property type="match status" value="2"/>
</dbReference>
<dbReference type="Proteomes" id="UP000694383">
    <property type="component" value="Unplaced"/>
</dbReference>
<organism evidence="4 5">
    <name type="scientific">Oryzias sinensis</name>
    <name type="common">Chinese medaka</name>
    <dbReference type="NCBI Taxonomy" id="183150"/>
    <lineage>
        <taxon>Eukaryota</taxon>
        <taxon>Metazoa</taxon>
        <taxon>Chordata</taxon>
        <taxon>Craniata</taxon>
        <taxon>Vertebrata</taxon>
        <taxon>Euteleostomi</taxon>
        <taxon>Actinopterygii</taxon>
        <taxon>Neopterygii</taxon>
        <taxon>Teleostei</taxon>
        <taxon>Neoteleostei</taxon>
        <taxon>Acanthomorphata</taxon>
        <taxon>Ovalentaria</taxon>
        <taxon>Atherinomorphae</taxon>
        <taxon>Beloniformes</taxon>
        <taxon>Adrianichthyidae</taxon>
        <taxon>Oryziinae</taxon>
        <taxon>Oryzias</taxon>
    </lineage>
</organism>
<dbReference type="AlphaFoldDB" id="A0A8C7Z3Q4"/>
<dbReference type="PROSITE" id="PS50297">
    <property type="entry name" value="ANK_REP_REGION"/>
    <property type="match status" value="2"/>
</dbReference>
<dbReference type="Gene3D" id="1.25.40.20">
    <property type="entry name" value="Ankyrin repeat-containing domain"/>
    <property type="match status" value="2"/>
</dbReference>
<dbReference type="PANTHER" id="PTHR47276:SF1">
    <property type="entry name" value="ANKYRIN REPEAT DOMAIN-CONTAINING PROTEIN 22"/>
    <property type="match status" value="1"/>
</dbReference>
<keyword evidence="3" id="KW-0812">Transmembrane</keyword>
<name>A0A8C7Z3Q4_9TELE</name>
<keyword evidence="5" id="KW-1185">Reference proteome</keyword>
<evidence type="ECO:0000256" key="1">
    <source>
        <dbReference type="PROSITE-ProRule" id="PRU00023"/>
    </source>
</evidence>